<keyword evidence="1" id="KW-0812">Transmembrane</keyword>
<dbReference type="Proteomes" id="UP001303902">
    <property type="component" value="Chromosome"/>
</dbReference>
<evidence type="ECO:0008006" key="4">
    <source>
        <dbReference type="Google" id="ProtNLM"/>
    </source>
</evidence>
<keyword evidence="1" id="KW-0472">Membrane</keyword>
<evidence type="ECO:0000313" key="3">
    <source>
        <dbReference type="Proteomes" id="UP001303902"/>
    </source>
</evidence>
<keyword evidence="3" id="KW-1185">Reference proteome</keyword>
<name>A0ABZ0L5A4_9BACL</name>
<dbReference type="EMBL" id="CP129118">
    <property type="protein sequence ID" value="WOV87741.1"/>
    <property type="molecule type" value="Genomic_DNA"/>
</dbReference>
<feature type="transmembrane region" description="Helical" evidence="1">
    <location>
        <begin position="39"/>
        <end position="56"/>
    </location>
</feature>
<protein>
    <recommendedName>
        <fullName evidence="4">Holin</fullName>
    </recommendedName>
</protein>
<proteinExistence type="predicted"/>
<accession>A0ABZ0L5A4</accession>
<dbReference type="RefSeq" id="WP_317968134.1">
    <property type="nucleotide sequence ID" value="NZ_CP129118.1"/>
</dbReference>
<evidence type="ECO:0000313" key="2">
    <source>
        <dbReference type="EMBL" id="WOV87741.1"/>
    </source>
</evidence>
<gene>
    <name evidence="2" type="ORF">QWT69_01065</name>
</gene>
<keyword evidence="1" id="KW-1133">Transmembrane helix</keyword>
<feature type="transmembrane region" description="Helical" evidence="1">
    <location>
        <begin position="63"/>
        <end position="82"/>
    </location>
</feature>
<sequence length="93" mass="10428">MLTEFPIIHTNIWDAVWAIPVLLVIVLVAHWVFKVPESWLSTVATVFALVLSIFISHRGNLSAGIFMGFFYSGATIGTVYSLKQSYLALRNKE</sequence>
<reference evidence="2 3" key="1">
    <citation type="submission" date="2023-06" db="EMBL/GenBank/DDBJ databases">
        <title>Sporosarcina sp. nov., isolated from Korean tranditional fermented seafood 'Jeotgal'.</title>
        <authorList>
            <person name="Yang A.I."/>
            <person name="Shin N.-R."/>
        </authorList>
    </citation>
    <scope>NUCLEOTIDE SEQUENCE [LARGE SCALE GENOMIC DNA]</scope>
    <source>
        <strain evidence="2 3">T2O-4</strain>
    </source>
</reference>
<organism evidence="2 3">
    <name type="scientific">Sporosarcina oncorhynchi</name>
    <dbReference type="NCBI Taxonomy" id="3056444"/>
    <lineage>
        <taxon>Bacteria</taxon>
        <taxon>Bacillati</taxon>
        <taxon>Bacillota</taxon>
        <taxon>Bacilli</taxon>
        <taxon>Bacillales</taxon>
        <taxon>Caryophanaceae</taxon>
        <taxon>Sporosarcina</taxon>
    </lineage>
</organism>
<evidence type="ECO:0000256" key="1">
    <source>
        <dbReference type="SAM" id="Phobius"/>
    </source>
</evidence>
<feature type="transmembrane region" description="Helical" evidence="1">
    <location>
        <begin position="12"/>
        <end position="33"/>
    </location>
</feature>